<protein>
    <submittedName>
        <fullName evidence="1">Uncharacterized protein</fullName>
    </submittedName>
</protein>
<reference evidence="1 2" key="1">
    <citation type="journal article" date="2023" name="Life. Sci Alliance">
        <title>Evolutionary insights into 3D genome organization and epigenetic landscape of Vigna mungo.</title>
        <authorList>
            <person name="Junaid A."/>
            <person name="Singh B."/>
            <person name="Bhatia S."/>
        </authorList>
    </citation>
    <scope>NUCLEOTIDE SEQUENCE [LARGE SCALE GENOMIC DNA]</scope>
    <source>
        <strain evidence="1">Urdbean</strain>
    </source>
</reference>
<name>A0AAQ3NT68_VIGMU</name>
<evidence type="ECO:0000313" key="1">
    <source>
        <dbReference type="EMBL" id="WVZ15795.1"/>
    </source>
</evidence>
<keyword evidence="2" id="KW-1185">Reference proteome</keyword>
<dbReference type="EMBL" id="CP144697">
    <property type="protein sequence ID" value="WVZ15795.1"/>
    <property type="molecule type" value="Genomic_DNA"/>
</dbReference>
<sequence>MCISKEHCVVMQARLKFLGVGKTVSQLPTTIQETTTSLYLPKISLLSHLYLGEQNSTVYIGEFKLETSDNYLNANNWEFQKPKLLLNHNMQYKISTSLLCHSDNITQLKTHTTSCVYTSLPDEPQQMENLVGL</sequence>
<proteinExistence type="predicted"/>
<gene>
    <name evidence="1" type="ORF">V8G54_013361</name>
</gene>
<dbReference type="Proteomes" id="UP001374535">
    <property type="component" value="Chromosome 4"/>
</dbReference>
<accession>A0AAQ3NT68</accession>
<evidence type="ECO:0000313" key="2">
    <source>
        <dbReference type="Proteomes" id="UP001374535"/>
    </source>
</evidence>
<dbReference type="AlphaFoldDB" id="A0AAQ3NT68"/>
<organism evidence="1 2">
    <name type="scientific">Vigna mungo</name>
    <name type="common">Black gram</name>
    <name type="synonym">Phaseolus mungo</name>
    <dbReference type="NCBI Taxonomy" id="3915"/>
    <lineage>
        <taxon>Eukaryota</taxon>
        <taxon>Viridiplantae</taxon>
        <taxon>Streptophyta</taxon>
        <taxon>Embryophyta</taxon>
        <taxon>Tracheophyta</taxon>
        <taxon>Spermatophyta</taxon>
        <taxon>Magnoliopsida</taxon>
        <taxon>eudicotyledons</taxon>
        <taxon>Gunneridae</taxon>
        <taxon>Pentapetalae</taxon>
        <taxon>rosids</taxon>
        <taxon>fabids</taxon>
        <taxon>Fabales</taxon>
        <taxon>Fabaceae</taxon>
        <taxon>Papilionoideae</taxon>
        <taxon>50 kb inversion clade</taxon>
        <taxon>NPAAA clade</taxon>
        <taxon>indigoferoid/millettioid clade</taxon>
        <taxon>Phaseoleae</taxon>
        <taxon>Vigna</taxon>
    </lineage>
</organism>